<dbReference type="PANTHER" id="PTHR42034:SF1">
    <property type="entry name" value="CONDENSATION DOMAIN-CONTAINING PROTEIN"/>
    <property type="match status" value="1"/>
</dbReference>
<dbReference type="Gene3D" id="3.30.559.10">
    <property type="entry name" value="Chloramphenicol acetyltransferase-like domain"/>
    <property type="match status" value="1"/>
</dbReference>
<keyword evidence="3" id="KW-1185">Reference proteome</keyword>
<protein>
    <recommendedName>
        <fullName evidence="4">CoA-dependent acyltransferase</fullName>
    </recommendedName>
</protein>
<accession>A0A6A6EU95</accession>
<proteinExistence type="predicted"/>
<dbReference type="Proteomes" id="UP000800200">
    <property type="component" value="Unassembled WGS sequence"/>
</dbReference>
<organism evidence="2 3">
    <name type="scientific">Zopfia rhizophila CBS 207.26</name>
    <dbReference type="NCBI Taxonomy" id="1314779"/>
    <lineage>
        <taxon>Eukaryota</taxon>
        <taxon>Fungi</taxon>
        <taxon>Dikarya</taxon>
        <taxon>Ascomycota</taxon>
        <taxon>Pezizomycotina</taxon>
        <taxon>Dothideomycetes</taxon>
        <taxon>Dothideomycetes incertae sedis</taxon>
        <taxon>Zopfiaceae</taxon>
        <taxon>Zopfia</taxon>
    </lineage>
</organism>
<reference evidence="2" key="1">
    <citation type="journal article" date="2020" name="Stud. Mycol.">
        <title>101 Dothideomycetes genomes: a test case for predicting lifestyles and emergence of pathogens.</title>
        <authorList>
            <person name="Haridas S."/>
            <person name="Albert R."/>
            <person name="Binder M."/>
            <person name="Bloem J."/>
            <person name="Labutti K."/>
            <person name="Salamov A."/>
            <person name="Andreopoulos B."/>
            <person name="Baker S."/>
            <person name="Barry K."/>
            <person name="Bills G."/>
            <person name="Bluhm B."/>
            <person name="Cannon C."/>
            <person name="Castanera R."/>
            <person name="Culley D."/>
            <person name="Daum C."/>
            <person name="Ezra D."/>
            <person name="Gonzalez J."/>
            <person name="Henrissat B."/>
            <person name="Kuo A."/>
            <person name="Liang C."/>
            <person name="Lipzen A."/>
            <person name="Lutzoni F."/>
            <person name="Magnuson J."/>
            <person name="Mondo S."/>
            <person name="Nolan M."/>
            <person name="Ohm R."/>
            <person name="Pangilinan J."/>
            <person name="Park H.-J."/>
            <person name="Ramirez L."/>
            <person name="Alfaro M."/>
            <person name="Sun H."/>
            <person name="Tritt A."/>
            <person name="Yoshinaga Y."/>
            <person name="Zwiers L.-H."/>
            <person name="Turgeon B."/>
            <person name="Goodwin S."/>
            <person name="Spatafora J."/>
            <person name="Crous P."/>
            <person name="Grigoriev I."/>
        </authorList>
    </citation>
    <scope>NUCLEOTIDE SEQUENCE</scope>
    <source>
        <strain evidence="2">CBS 207.26</strain>
    </source>
</reference>
<evidence type="ECO:0000256" key="1">
    <source>
        <dbReference type="SAM" id="MobiDB-lite"/>
    </source>
</evidence>
<dbReference type="OrthoDB" id="2548233at2759"/>
<sequence length="485" mass="53711">MAWEEIESGVYRAEFGGSEKIYHRVGGLFAHLKKEHYRVHCVCSLEFGSDFQGRDPATAVKEAWKTLRTELPTLGVIADGSTHKVYRVLDAQGEQDWLDQTFFLEPPGKTSNEVIAREPSDFPTLHFLPSSSEVVFLCSHWRIDALGTNWVLDRLFTLLATPKAAKPVPPTVDSISPALEEAYGAPDPWTREQEDYARSHIQRFRENSFPNDRLRYKGDAKTPPGNPVRATIIFTPESTASLIAACKSHNISATTATMSALGQAVFALADIDDREPKREKYDYTFATSINVRPKLRPPYHSRAHATQTYVAGTGCRVRRGASLIESAQALRQHFKATYDDDRILQSLRAIYKFNSDATPVNQKKKEGAPSGTLPTPEGPAPAAPASPPPPPSNITISSLGIIDEYVTGEYGKGADGKPAVRVREYNFGIDMMTRQMVTYVGTFRGRLQLAVSYNDGYYDKDVPKDVLIRVKEALAQGLGLELEAS</sequence>
<name>A0A6A6EU95_9PEZI</name>
<evidence type="ECO:0000313" key="2">
    <source>
        <dbReference type="EMBL" id="KAF2194359.1"/>
    </source>
</evidence>
<dbReference type="AlphaFoldDB" id="A0A6A6EU95"/>
<gene>
    <name evidence="2" type="ORF">K469DRAFT_709866</name>
</gene>
<feature type="compositionally biased region" description="Pro residues" evidence="1">
    <location>
        <begin position="376"/>
        <end position="392"/>
    </location>
</feature>
<dbReference type="EMBL" id="ML994612">
    <property type="protein sequence ID" value="KAF2194359.1"/>
    <property type="molecule type" value="Genomic_DNA"/>
</dbReference>
<evidence type="ECO:0000313" key="3">
    <source>
        <dbReference type="Proteomes" id="UP000800200"/>
    </source>
</evidence>
<dbReference type="Gene3D" id="3.30.559.30">
    <property type="entry name" value="Nonribosomal peptide synthetase, condensation domain"/>
    <property type="match status" value="1"/>
</dbReference>
<dbReference type="PANTHER" id="PTHR42034">
    <property type="entry name" value="CHROMOSOME 7, WHOLE GENOME SHOTGUN SEQUENCE-RELATED"/>
    <property type="match status" value="1"/>
</dbReference>
<dbReference type="InterPro" id="IPR023213">
    <property type="entry name" value="CAT-like_dom_sf"/>
</dbReference>
<dbReference type="SUPFAM" id="SSF52777">
    <property type="entry name" value="CoA-dependent acyltransferases"/>
    <property type="match status" value="1"/>
</dbReference>
<feature type="region of interest" description="Disordered" evidence="1">
    <location>
        <begin position="358"/>
        <end position="392"/>
    </location>
</feature>
<evidence type="ECO:0008006" key="4">
    <source>
        <dbReference type="Google" id="ProtNLM"/>
    </source>
</evidence>